<gene>
    <name evidence="2" type="ORF">CARG_02305</name>
</gene>
<dbReference type="Pfam" id="PF00313">
    <property type="entry name" value="CSD"/>
    <property type="match status" value="1"/>
</dbReference>
<dbReference type="EMBL" id="CP006365">
    <property type="protein sequence ID" value="AGU14623.1"/>
    <property type="molecule type" value="Genomic_DNA"/>
</dbReference>
<name>U3GVW5_9CORY</name>
<dbReference type="Proteomes" id="UP000016943">
    <property type="component" value="Chromosome"/>
</dbReference>
<keyword evidence="3" id="KW-1185">Reference proteome</keyword>
<dbReference type="SMART" id="SM00357">
    <property type="entry name" value="CSP"/>
    <property type="match status" value="1"/>
</dbReference>
<dbReference type="Gene3D" id="2.40.50.140">
    <property type="entry name" value="Nucleic acid-binding proteins"/>
    <property type="match status" value="1"/>
</dbReference>
<dbReference type="PROSITE" id="PS51857">
    <property type="entry name" value="CSD_2"/>
    <property type="match status" value="1"/>
</dbReference>
<dbReference type="GO" id="GO:0003676">
    <property type="term" value="F:nucleic acid binding"/>
    <property type="evidence" value="ECO:0007669"/>
    <property type="project" value="InterPro"/>
</dbReference>
<dbReference type="CDD" id="cd04458">
    <property type="entry name" value="CSP_CDS"/>
    <property type="match status" value="1"/>
</dbReference>
<dbReference type="InterPro" id="IPR011129">
    <property type="entry name" value="CSD"/>
</dbReference>
<dbReference type="STRING" id="1348662.CARG_02305"/>
<evidence type="ECO:0000313" key="3">
    <source>
        <dbReference type="Proteomes" id="UP000016943"/>
    </source>
</evidence>
<reference evidence="2 3" key="1">
    <citation type="journal article" date="2013" name="Genome Announc.">
        <title>Whole-Genome Sequence of the Clinical Strain Corynebacterium argentoratense DSM 44202, Isolated from a Human Throat Specimen.</title>
        <authorList>
            <person name="Bomholt C."/>
            <person name="Glaub A."/>
            <person name="Gravermann K."/>
            <person name="Albersmeier A."/>
            <person name="Brinkrolf K."/>
            <person name="Ruckert C."/>
            <person name="Tauch A."/>
        </authorList>
    </citation>
    <scope>NUCLEOTIDE SEQUENCE [LARGE SCALE GENOMIC DNA]</scope>
    <source>
        <strain evidence="2">DSM 44202</strain>
    </source>
</reference>
<dbReference type="InterPro" id="IPR002059">
    <property type="entry name" value="CSP_DNA-bd"/>
</dbReference>
<evidence type="ECO:0000259" key="1">
    <source>
        <dbReference type="PROSITE" id="PS51857"/>
    </source>
</evidence>
<dbReference type="AlphaFoldDB" id="U3GVW5"/>
<proteinExistence type="predicted"/>
<evidence type="ECO:0000313" key="2">
    <source>
        <dbReference type="EMBL" id="AGU14623.1"/>
    </source>
</evidence>
<dbReference type="KEGG" id="caz:CARG_02305"/>
<organism evidence="2 3">
    <name type="scientific">Corynebacterium argentoratense DSM 44202</name>
    <dbReference type="NCBI Taxonomy" id="1348662"/>
    <lineage>
        <taxon>Bacteria</taxon>
        <taxon>Bacillati</taxon>
        <taxon>Actinomycetota</taxon>
        <taxon>Actinomycetes</taxon>
        <taxon>Mycobacteriales</taxon>
        <taxon>Corynebacteriaceae</taxon>
        <taxon>Corynebacterium</taxon>
    </lineage>
</organism>
<dbReference type="PATRIC" id="fig|1348662.3.peg.457"/>
<dbReference type="eggNOG" id="COG1278">
    <property type="taxonomic scope" value="Bacteria"/>
</dbReference>
<sequence>MIRVALARAVQRHGAREGTIAACGALKWALGYSSPLNERENDKKEKLMPIGKVKWYDLERGFGFVSNPGEEDCFLPKSVLPEGIDDLYPGQRIEFDFVAGRKGPQVLRMEVLDPPKHKVHKYSADQLGSMVADLVTLLETTVQPGLAAGRYPEKKVGRQVAEILRVVATELDA</sequence>
<dbReference type="PRINTS" id="PR00050">
    <property type="entry name" value="COLDSHOCK"/>
</dbReference>
<accession>U3GVW5</accession>
<dbReference type="SUPFAM" id="SSF50249">
    <property type="entry name" value="Nucleic acid-binding proteins"/>
    <property type="match status" value="1"/>
</dbReference>
<dbReference type="InterPro" id="IPR012340">
    <property type="entry name" value="NA-bd_OB-fold"/>
</dbReference>
<protein>
    <recommendedName>
        <fullName evidence="1">CSD domain-containing protein</fullName>
    </recommendedName>
</protein>
<dbReference type="HOGENOM" id="CLU_125944_0_0_11"/>
<feature type="domain" description="CSD" evidence="1">
    <location>
        <begin position="48"/>
        <end position="111"/>
    </location>
</feature>